<evidence type="ECO:0000313" key="1">
    <source>
        <dbReference type="EMBL" id="GAH80512.1"/>
    </source>
</evidence>
<feature type="non-terminal residue" evidence="1">
    <location>
        <position position="1"/>
    </location>
</feature>
<dbReference type="AlphaFoldDB" id="X1IFP4"/>
<reference evidence="1" key="1">
    <citation type="journal article" date="2014" name="Front. Microbiol.">
        <title>High frequency of phylogenetically diverse reductive dehalogenase-homologous genes in deep subseafloor sedimentary metagenomes.</title>
        <authorList>
            <person name="Kawai M."/>
            <person name="Futagami T."/>
            <person name="Toyoda A."/>
            <person name="Takaki Y."/>
            <person name="Nishi S."/>
            <person name="Hori S."/>
            <person name="Arai W."/>
            <person name="Tsubouchi T."/>
            <person name="Morono Y."/>
            <person name="Uchiyama I."/>
            <person name="Ito T."/>
            <person name="Fujiyama A."/>
            <person name="Inagaki F."/>
            <person name="Takami H."/>
        </authorList>
    </citation>
    <scope>NUCLEOTIDE SEQUENCE</scope>
    <source>
        <strain evidence="1">Expedition CK06-06</strain>
    </source>
</reference>
<name>X1IFP4_9ZZZZ</name>
<comment type="caution">
    <text evidence="1">The sequence shown here is derived from an EMBL/GenBank/DDBJ whole genome shotgun (WGS) entry which is preliminary data.</text>
</comment>
<protein>
    <submittedName>
        <fullName evidence="1">Uncharacterized protein</fullName>
    </submittedName>
</protein>
<gene>
    <name evidence="1" type="ORF">S03H2_55468</name>
</gene>
<sequence length="39" mass="4436">RAISIDSGWGQMFLTISKKFDGAINDLIEEFDIEGEQNF</sequence>
<proteinExistence type="predicted"/>
<organism evidence="1">
    <name type="scientific">marine sediment metagenome</name>
    <dbReference type="NCBI Taxonomy" id="412755"/>
    <lineage>
        <taxon>unclassified sequences</taxon>
        <taxon>metagenomes</taxon>
        <taxon>ecological metagenomes</taxon>
    </lineage>
</organism>
<accession>X1IFP4</accession>
<dbReference type="EMBL" id="BARU01035427">
    <property type="protein sequence ID" value="GAH80512.1"/>
    <property type="molecule type" value="Genomic_DNA"/>
</dbReference>